<keyword evidence="7" id="KW-1185">Reference proteome</keyword>
<dbReference type="EMBL" id="FMKA01000004">
    <property type="protein sequence ID" value="SCP96320.1"/>
    <property type="molecule type" value="Genomic_DNA"/>
</dbReference>
<dbReference type="SUPFAM" id="SSF52788">
    <property type="entry name" value="Phosphotyrosine protein phosphatases I"/>
    <property type="match status" value="1"/>
</dbReference>
<evidence type="ECO:0000256" key="4">
    <source>
        <dbReference type="PIRSR" id="PIRSR617867-1"/>
    </source>
</evidence>
<dbReference type="Proteomes" id="UP000199315">
    <property type="component" value="Unassembled WGS sequence"/>
</dbReference>
<dbReference type="OrthoDB" id="9784339at2"/>
<organism evidence="6 7">
    <name type="scientific">Anaerobium acetethylicum</name>
    <dbReference type="NCBI Taxonomy" id="1619234"/>
    <lineage>
        <taxon>Bacteria</taxon>
        <taxon>Bacillati</taxon>
        <taxon>Bacillota</taxon>
        <taxon>Clostridia</taxon>
        <taxon>Lachnospirales</taxon>
        <taxon>Lachnospiraceae</taxon>
        <taxon>Anaerobium</taxon>
    </lineage>
</organism>
<comment type="similarity">
    <text evidence="1">Belongs to the low molecular weight phosphotyrosine protein phosphatase family.</text>
</comment>
<dbReference type="SMART" id="SM00226">
    <property type="entry name" value="LMWPc"/>
    <property type="match status" value="1"/>
</dbReference>
<sequence length="151" mass="17000">MSYYNKVVFVSSSDTCRGPMAAGIMRSMLVKKPLEIRSRGLVVLFPEPPNQKAVAIMKSNRLEIDGHVSILLSEEDLAEDCLVLVMEEQQKQKILELHEDASNVYTLTEAVGEEGDIPDPYGGELKEYGACYEKIYAIVEKFVEIINREEI</sequence>
<dbReference type="GO" id="GO:0004725">
    <property type="term" value="F:protein tyrosine phosphatase activity"/>
    <property type="evidence" value="ECO:0007669"/>
    <property type="project" value="InterPro"/>
</dbReference>
<dbReference type="RefSeq" id="WP_091231419.1">
    <property type="nucleotide sequence ID" value="NZ_FMKA01000004.1"/>
</dbReference>
<dbReference type="Pfam" id="PF01451">
    <property type="entry name" value="LMWPc"/>
    <property type="match status" value="1"/>
</dbReference>
<evidence type="ECO:0000256" key="1">
    <source>
        <dbReference type="ARBA" id="ARBA00011063"/>
    </source>
</evidence>
<evidence type="ECO:0000256" key="3">
    <source>
        <dbReference type="ARBA" id="ARBA00022912"/>
    </source>
</evidence>
<dbReference type="STRING" id="1619234.SAMN05421730_100498"/>
<gene>
    <name evidence="6" type="ORF">SAMN05421730_100498</name>
</gene>
<dbReference type="AlphaFoldDB" id="A0A1D3TRI8"/>
<protein>
    <submittedName>
        <fullName evidence="6">Protein-tyrosine phosphatase</fullName>
    </submittedName>
</protein>
<evidence type="ECO:0000313" key="7">
    <source>
        <dbReference type="Proteomes" id="UP000199315"/>
    </source>
</evidence>
<accession>A0A1D3TRI8</accession>
<keyword evidence="3" id="KW-0904">Protein phosphatase</keyword>
<evidence type="ECO:0000256" key="2">
    <source>
        <dbReference type="ARBA" id="ARBA00022801"/>
    </source>
</evidence>
<dbReference type="PANTHER" id="PTHR11717:SF31">
    <property type="entry name" value="LOW MOLECULAR WEIGHT PROTEIN-TYROSINE-PHOSPHATASE ETP-RELATED"/>
    <property type="match status" value="1"/>
</dbReference>
<feature type="active site" description="Proton donor" evidence="4">
    <location>
        <position position="119"/>
    </location>
</feature>
<dbReference type="InterPro" id="IPR023485">
    <property type="entry name" value="Ptyr_pPase"/>
</dbReference>
<dbReference type="InterPro" id="IPR050438">
    <property type="entry name" value="LMW_PTPase"/>
</dbReference>
<dbReference type="InterPro" id="IPR036196">
    <property type="entry name" value="Ptyr_pPase_sf"/>
</dbReference>
<dbReference type="Gene3D" id="3.40.50.2300">
    <property type="match status" value="1"/>
</dbReference>
<feature type="active site" evidence="4">
    <location>
        <position position="17"/>
    </location>
</feature>
<dbReference type="PANTHER" id="PTHR11717">
    <property type="entry name" value="LOW MOLECULAR WEIGHT PROTEIN TYROSINE PHOSPHATASE"/>
    <property type="match status" value="1"/>
</dbReference>
<keyword evidence="2" id="KW-0378">Hydrolase</keyword>
<dbReference type="InterPro" id="IPR017867">
    <property type="entry name" value="Tyr_phospatase_low_mol_wt"/>
</dbReference>
<proteinExistence type="inferred from homology"/>
<evidence type="ECO:0000259" key="5">
    <source>
        <dbReference type="SMART" id="SM00226"/>
    </source>
</evidence>
<evidence type="ECO:0000313" key="6">
    <source>
        <dbReference type="EMBL" id="SCP96320.1"/>
    </source>
</evidence>
<feature type="domain" description="Phosphotyrosine protein phosphatase I" evidence="5">
    <location>
        <begin position="5"/>
        <end position="145"/>
    </location>
</feature>
<reference evidence="6 7" key="1">
    <citation type="submission" date="2016-09" db="EMBL/GenBank/DDBJ databases">
        <authorList>
            <person name="Capua I."/>
            <person name="De Benedictis P."/>
            <person name="Joannis T."/>
            <person name="Lombin L.H."/>
            <person name="Cattoli G."/>
        </authorList>
    </citation>
    <scope>NUCLEOTIDE SEQUENCE [LARGE SCALE GENOMIC DNA]</scope>
    <source>
        <strain evidence="6 7">GluBS11</strain>
    </source>
</reference>
<dbReference type="PRINTS" id="PR00719">
    <property type="entry name" value="LMWPTPASE"/>
</dbReference>
<name>A0A1D3TRI8_9FIRM</name>